<dbReference type="KEGG" id="sgy:Sgly_2478"/>
<keyword evidence="1" id="KW-0732">Signal</keyword>
<sequence>MKSKLSLRLMAVFGLISMAIVFMPPNQGFAATTQRLEAADRYGTAIAISQTGWKVSENVVLATGQSFPDALSAATLAKQLDAPILLIGKTLTKELNAELARLQAKNVFIVGGEGVISKEIKTQLETEHFQVARLAGADRYATSLEIARYMTANFKVSSEIVVATGEGFPDALSIAPVAAAKGMPIVLSQKNRLPEDVKEFIAGGAVTKAFVIGGTGVISEQVMNQLPVPERIGGSDRYRTNIAVLNRFADDLSLDKVYIATGKDFPDALAGSALAPKASAPIILVDQALPIVTADYLYARMSLINEISILGGQGAVSSTVLTDNVYGNTSGNITNMGFVAVQGDWIYYHNDALYKVKADGSGKQELSKDIPGFINVAGDWVYYADAADQKLNMYKIKTDGTSRTKLSDDQSMYIVVAENWIYYMNASDSGNLYKIKTDGTAKTKLTDEPALEISVSGDWVYYTTINTSGQGELHKIKTDGTGSAIVYEGGSMMFLNVAGDDLYFEVADSSGENTALAKVKKEGTDYAVVTDDQAEFLNVAGDWIYYSNASDENKLYKIKTDGTNKTKISDETALFIQVAGDWVYYANNSSEQIIKVKTDGSERQIMD</sequence>
<dbReference type="EMBL" id="CP002547">
    <property type="protein sequence ID" value="ADY56763.1"/>
    <property type="molecule type" value="Genomic_DNA"/>
</dbReference>
<dbReference type="PANTHER" id="PTHR30032:SF8">
    <property type="entry name" value="GERMINATION-SPECIFIC N-ACETYLMURAMOYL-L-ALANINE AMIDASE"/>
    <property type="match status" value="1"/>
</dbReference>
<protein>
    <submittedName>
        <fullName evidence="3">Cell wall binding repeat 2-containing protein</fullName>
    </submittedName>
</protein>
<organism evidence="3 4">
    <name type="scientific">Syntrophobotulus glycolicus (strain DSM 8271 / FlGlyR)</name>
    <dbReference type="NCBI Taxonomy" id="645991"/>
    <lineage>
        <taxon>Bacteria</taxon>
        <taxon>Bacillati</taxon>
        <taxon>Bacillota</taxon>
        <taxon>Clostridia</taxon>
        <taxon>Eubacteriales</taxon>
        <taxon>Desulfitobacteriaceae</taxon>
        <taxon>Syntrophobotulus</taxon>
    </lineage>
</organism>
<feature type="domain" description="Prolow-density lipoprotein receptor-related protein 1-like beta-propeller" evidence="2">
    <location>
        <begin position="328"/>
        <end position="597"/>
    </location>
</feature>
<reference evidence="3 4" key="1">
    <citation type="journal article" date="2011" name="Stand. Genomic Sci.">
        <title>Complete genome sequence of Syntrophobotulus glycolicus type strain (FlGlyR).</title>
        <authorList>
            <person name="Han C."/>
            <person name="Mwirichia R."/>
            <person name="Chertkov O."/>
            <person name="Held B."/>
            <person name="Lapidus A."/>
            <person name="Nolan M."/>
            <person name="Lucas S."/>
            <person name="Hammon N."/>
            <person name="Deshpande S."/>
            <person name="Cheng J.F."/>
            <person name="Tapia R."/>
            <person name="Goodwin L."/>
            <person name="Pitluck S."/>
            <person name="Huntemann M."/>
            <person name="Liolios K."/>
            <person name="Ivanova N."/>
            <person name="Pagani I."/>
            <person name="Mavromatis K."/>
            <person name="Ovchinikova G."/>
            <person name="Pati A."/>
            <person name="Chen A."/>
            <person name="Palaniappan K."/>
            <person name="Land M."/>
            <person name="Hauser L."/>
            <person name="Brambilla E.M."/>
            <person name="Rohde M."/>
            <person name="Spring S."/>
            <person name="Sikorski J."/>
            <person name="Goker M."/>
            <person name="Woyke T."/>
            <person name="Bristow J."/>
            <person name="Eisen J.A."/>
            <person name="Markowitz V."/>
            <person name="Hugenholtz P."/>
            <person name="Kyrpides N.C."/>
            <person name="Klenk H.P."/>
            <person name="Detter J.C."/>
        </authorList>
    </citation>
    <scope>NUCLEOTIDE SEQUENCE [LARGE SCALE GENOMIC DNA]</scope>
    <source>
        <strain evidence="4">DSM 8271 / FlGlyR</strain>
    </source>
</reference>
<name>F0SVJ0_SYNGF</name>
<evidence type="ECO:0000313" key="3">
    <source>
        <dbReference type="EMBL" id="ADY56763.1"/>
    </source>
</evidence>
<reference evidence="4" key="2">
    <citation type="submission" date="2011-02" db="EMBL/GenBank/DDBJ databases">
        <title>The complete genome of Syntrophobotulus glycolicus DSM 8271.</title>
        <authorList>
            <person name="Lucas S."/>
            <person name="Copeland A."/>
            <person name="Lapidus A."/>
            <person name="Bruce D."/>
            <person name="Goodwin L."/>
            <person name="Pitluck S."/>
            <person name="Kyrpides N."/>
            <person name="Mavromatis K."/>
            <person name="Pagani I."/>
            <person name="Ivanova N."/>
            <person name="Mikhailova N."/>
            <person name="Chertkov O."/>
            <person name="Held B."/>
            <person name="Detter J.C."/>
            <person name="Tapia R."/>
            <person name="Han C."/>
            <person name="Land M."/>
            <person name="Hauser L."/>
            <person name="Markowitz V."/>
            <person name="Cheng J.-F."/>
            <person name="Hugenholtz P."/>
            <person name="Woyke T."/>
            <person name="Wu D."/>
            <person name="Spring S."/>
            <person name="Schroeder M."/>
            <person name="Brambilla E."/>
            <person name="Klenk H.-P."/>
            <person name="Eisen J.A."/>
        </authorList>
    </citation>
    <scope>NUCLEOTIDE SEQUENCE [LARGE SCALE GENOMIC DNA]</scope>
    <source>
        <strain evidence="4">DSM 8271 / FlGlyR</strain>
    </source>
</reference>
<proteinExistence type="predicted"/>
<evidence type="ECO:0000256" key="1">
    <source>
        <dbReference type="SAM" id="SignalP"/>
    </source>
</evidence>
<keyword evidence="4" id="KW-1185">Reference proteome</keyword>
<dbReference type="InterPro" id="IPR032485">
    <property type="entry name" value="LRP1-like_beta_prop"/>
</dbReference>
<dbReference type="Pfam" id="PF04122">
    <property type="entry name" value="CW_binding_2"/>
    <property type="match status" value="3"/>
</dbReference>
<evidence type="ECO:0000259" key="2">
    <source>
        <dbReference type="Pfam" id="PF16472"/>
    </source>
</evidence>
<dbReference type="HOGENOM" id="CLU_028455_4_1_9"/>
<evidence type="ECO:0000313" key="4">
    <source>
        <dbReference type="Proteomes" id="UP000007488"/>
    </source>
</evidence>
<dbReference type="InterPro" id="IPR011042">
    <property type="entry name" value="6-blade_b-propeller_TolB-like"/>
</dbReference>
<dbReference type="RefSeq" id="WP_013625628.1">
    <property type="nucleotide sequence ID" value="NC_015172.1"/>
</dbReference>
<dbReference type="eggNOG" id="COG0647">
    <property type="taxonomic scope" value="Bacteria"/>
</dbReference>
<dbReference type="PANTHER" id="PTHR30032">
    <property type="entry name" value="N-ACETYLMURAMOYL-L-ALANINE AMIDASE-RELATED"/>
    <property type="match status" value="1"/>
</dbReference>
<accession>F0SVJ0</accession>
<feature type="signal peptide" evidence="1">
    <location>
        <begin position="1"/>
        <end position="30"/>
    </location>
</feature>
<dbReference type="AlphaFoldDB" id="F0SVJ0"/>
<feature type="chain" id="PRO_5003260964" evidence="1">
    <location>
        <begin position="31"/>
        <end position="607"/>
    </location>
</feature>
<dbReference type="Gene3D" id="2.120.10.30">
    <property type="entry name" value="TolB, C-terminal domain"/>
    <property type="match status" value="1"/>
</dbReference>
<dbReference type="InterPro" id="IPR051922">
    <property type="entry name" value="Bact_Sporulation_Assoc"/>
</dbReference>
<dbReference type="eggNOG" id="COG0823">
    <property type="taxonomic scope" value="Bacteria"/>
</dbReference>
<gene>
    <name evidence="3" type="ordered locus">Sgly_2478</name>
</gene>
<dbReference type="STRING" id="645991.Sgly_2478"/>
<dbReference type="Pfam" id="PF16472">
    <property type="entry name" value="DUF5050"/>
    <property type="match status" value="1"/>
</dbReference>
<dbReference type="SUPFAM" id="SSF69304">
    <property type="entry name" value="Tricorn protease N-terminal domain"/>
    <property type="match status" value="1"/>
</dbReference>
<dbReference type="InterPro" id="IPR007253">
    <property type="entry name" value="Cell_wall-bd_2"/>
</dbReference>
<dbReference type="Gene3D" id="3.40.50.12090">
    <property type="match status" value="2"/>
</dbReference>
<dbReference type="Proteomes" id="UP000007488">
    <property type="component" value="Chromosome"/>
</dbReference>